<sequence length="137" mass="15207">MPNPIIHDEGGGGQQDHTSLLRGYSTASVEEYRGVRILIPDDFRTDCMDKGDTEITLTIKLPKSTLKQRNLSDTQIAILDAVENSKKGELPAKEIARISGYSYGSVRNELTKEGVLLSYSYLTKHKDEDGTVMFTVI</sequence>
<keyword evidence="2" id="KW-1185">Reference proteome</keyword>
<accession>A0A517YU47</accession>
<gene>
    <name evidence="1" type="ORF">KS4_18310</name>
</gene>
<protein>
    <submittedName>
        <fullName evidence="1">Uncharacterized protein</fullName>
    </submittedName>
</protein>
<proteinExistence type="predicted"/>
<dbReference type="KEGG" id="pcor:KS4_18310"/>
<dbReference type="AlphaFoldDB" id="A0A517YU47"/>
<evidence type="ECO:0000313" key="2">
    <source>
        <dbReference type="Proteomes" id="UP000317369"/>
    </source>
</evidence>
<name>A0A517YU47_9BACT</name>
<evidence type="ECO:0000313" key="1">
    <source>
        <dbReference type="EMBL" id="QDU33774.1"/>
    </source>
</evidence>
<organism evidence="1 2">
    <name type="scientific">Poriferisphaera corsica</name>
    <dbReference type="NCBI Taxonomy" id="2528020"/>
    <lineage>
        <taxon>Bacteria</taxon>
        <taxon>Pseudomonadati</taxon>
        <taxon>Planctomycetota</taxon>
        <taxon>Phycisphaerae</taxon>
        <taxon>Phycisphaerales</taxon>
        <taxon>Phycisphaeraceae</taxon>
        <taxon>Poriferisphaera</taxon>
    </lineage>
</organism>
<dbReference type="RefSeq" id="WP_145077072.1">
    <property type="nucleotide sequence ID" value="NZ_CP036425.1"/>
</dbReference>
<dbReference type="Proteomes" id="UP000317369">
    <property type="component" value="Chromosome"/>
</dbReference>
<dbReference type="EMBL" id="CP036425">
    <property type="protein sequence ID" value="QDU33774.1"/>
    <property type="molecule type" value="Genomic_DNA"/>
</dbReference>
<reference evidence="1 2" key="1">
    <citation type="submission" date="2019-02" db="EMBL/GenBank/DDBJ databases">
        <title>Deep-cultivation of Planctomycetes and their phenomic and genomic characterization uncovers novel biology.</title>
        <authorList>
            <person name="Wiegand S."/>
            <person name="Jogler M."/>
            <person name="Boedeker C."/>
            <person name="Pinto D."/>
            <person name="Vollmers J."/>
            <person name="Rivas-Marin E."/>
            <person name="Kohn T."/>
            <person name="Peeters S.H."/>
            <person name="Heuer A."/>
            <person name="Rast P."/>
            <person name="Oberbeckmann S."/>
            <person name="Bunk B."/>
            <person name="Jeske O."/>
            <person name="Meyerdierks A."/>
            <person name="Storesund J.E."/>
            <person name="Kallscheuer N."/>
            <person name="Luecker S."/>
            <person name="Lage O.M."/>
            <person name="Pohl T."/>
            <person name="Merkel B.J."/>
            <person name="Hornburger P."/>
            <person name="Mueller R.-W."/>
            <person name="Bruemmer F."/>
            <person name="Labrenz M."/>
            <person name="Spormann A.M."/>
            <person name="Op den Camp H."/>
            <person name="Overmann J."/>
            <person name="Amann R."/>
            <person name="Jetten M.S.M."/>
            <person name="Mascher T."/>
            <person name="Medema M.H."/>
            <person name="Devos D.P."/>
            <person name="Kaster A.-K."/>
            <person name="Ovreas L."/>
            <person name="Rohde M."/>
            <person name="Galperin M.Y."/>
            <person name="Jogler C."/>
        </authorList>
    </citation>
    <scope>NUCLEOTIDE SEQUENCE [LARGE SCALE GENOMIC DNA]</scope>
    <source>
        <strain evidence="1 2">KS4</strain>
    </source>
</reference>